<keyword evidence="6" id="KW-1185">Reference proteome</keyword>
<protein>
    <submittedName>
        <fullName evidence="5">Budding uninhibited by benzimidazoles 3</fullName>
    </submittedName>
</protein>
<evidence type="ECO:0000256" key="3">
    <source>
        <dbReference type="PROSITE-ProRule" id="PRU00221"/>
    </source>
</evidence>
<accession>A0A075ARP6</accession>
<dbReference type="Gene3D" id="2.130.10.10">
    <property type="entry name" value="YVTN repeat-like/Quinoprotein amine dehydrogenase"/>
    <property type="match status" value="1"/>
</dbReference>
<evidence type="ECO:0000313" key="4">
    <source>
        <dbReference type="EMBL" id="EPZ32913.1"/>
    </source>
</evidence>
<organism evidence="4 6">
    <name type="scientific">Rozella allomycis (strain CSF55)</name>
    <dbReference type="NCBI Taxonomy" id="988480"/>
    <lineage>
        <taxon>Eukaryota</taxon>
        <taxon>Fungi</taxon>
        <taxon>Fungi incertae sedis</taxon>
        <taxon>Cryptomycota</taxon>
        <taxon>Cryptomycota incertae sedis</taxon>
        <taxon>Rozella</taxon>
    </lineage>
</organism>
<dbReference type="OMA" id="WDSTLHI"/>
<reference evidence="4 6" key="1">
    <citation type="journal article" date="2013" name="Curr. Biol.">
        <title>Shared signatures of parasitism and phylogenomics unite Cryptomycota and microsporidia.</title>
        <authorList>
            <person name="James T.Y."/>
            <person name="Pelin A."/>
            <person name="Bonen L."/>
            <person name="Ahrendt S."/>
            <person name="Sain D."/>
            <person name="Corradi N."/>
            <person name="Stajich J.E."/>
        </authorList>
    </citation>
    <scope>NUCLEOTIDE SEQUENCE [LARGE SCALE GENOMIC DNA]</scope>
    <source>
        <strain evidence="4 6">CSF55</strain>
        <strain evidence="4 6">CSF55</strain>
    </source>
</reference>
<dbReference type="Pfam" id="PF00400">
    <property type="entry name" value="WD40"/>
    <property type="match status" value="3"/>
</dbReference>
<evidence type="ECO:0000256" key="2">
    <source>
        <dbReference type="ARBA" id="ARBA00022737"/>
    </source>
</evidence>
<evidence type="ECO:0000313" key="6">
    <source>
        <dbReference type="Proteomes" id="UP000030755"/>
    </source>
</evidence>
<evidence type="ECO:0000313" key="5">
    <source>
        <dbReference type="EMBL" id="RKP20162.1"/>
    </source>
</evidence>
<sequence length="299" mass="33763">MDFELENPPSDGISSLNFSKYSNNLLLATSWDSKARIYDTNANQLIKLFEHESPLLDGTFVSEKEISLGGLGKQLYIWNIEQEARQIVATHHEPIKSIEYNELHKLLVAGSWDRTVSLNDQRTKSDTTFVNVSERVYSLDTIDNILVVASANRFVDIFDLRNCQTPMQRRESSLKHQTRCIKLFPNSEGYVISSIEGRVGVEFIDESSMNKKYAFKCHRETVDEVEVVHPVNAICFHPVYGTFATGGSDGTISVWDRLNKKRIKAWPKYPSSVAALSISADGCMMAIASSYTFDEGEKE</sequence>
<evidence type="ECO:0000313" key="7">
    <source>
        <dbReference type="Proteomes" id="UP000281549"/>
    </source>
</evidence>
<proteinExistence type="predicted"/>
<reference evidence="7" key="2">
    <citation type="journal article" date="2018" name="Nat. Microbiol.">
        <title>Leveraging single-cell genomics to expand the fungal tree of life.</title>
        <authorList>
            <person name="Ahrendt S.R."/>
            <person name="Quandt C.A."/>
            <person name="Ciobanu D."/>
            <person name="Clum A."/>
            <person name="Salamov A."/>
            <person name="Andreopoulos B."/>
            <person name="Cheng J.F."/>
            <person name="Woyke T."/>
            <person name="Pelin A."/>
            <person name="Henrissat B."/>
            <person name="Reynolds N.K."/>
            <person name="Benny G.L."/>
            <person name="Smith M.E."/>
            <person name="James T.Y."/>
            <person name="Grigoriev I.V."/>
        </authorList>
    </citation>
    <scope>NUCLEOTIDE SEQUENCE [LARGE SCALE GENOMIC DNA]</scope>
    <source>
        <strain evidence="7">CSF55</strain>
    </source>
</reference>
<dbReference type="SMART" id="SM00320">
    <property type="entry name" value="WD40"/>
    <property type="match status" value="5"/>
</dbReference>
<dbReference type="InterPro" id="IPR015943">
    <property type="entry name" value="WD40/YVTN_repeat-like_dom_sf"/>
</dbReference>
<dbReference type="PANTHER" id="PTHR10971">
    <property type="entry name" value="MRNA EXPORT FACTOR AND BUB3"/>
    <property type="match status" value="1"/>
</dbReference>
<dbReference type="Proteomes" id="UP000281549">
    <property type="component" value="Unassembled WGS sequence"/>
</dbReference>
<dbReference type="STRING" id="988480.A0A075ARP6"/>
<dbReference type="EMBL" id="ML005103">
    <property type="protein sequence ID" value="RKP20162.1"/>
    <property type="molecule type" value="Genomic_DNA"/>
</dbReference>
<name>A0A075ARP6_ROZAC</name>
<dbReference type="EMBL" id="KE561096">
    <property type="protein sequence ID" value="EPZ32913.1"/>
    <property type="molecule type" value="Genomic_DNA"/>
</dbReference>
<evidence type="ECO:0000256" key="1">
    <source>
        <dbReference type="ARBA" id="ARBA00022574"/>
    </source>
</evidence>
<dbReference type="HOGENOM" id="CLU_038526_0_0_1"/>
<dbReference type="SUPFAM" id="SSF50978">
    <property type="entry name" value="WD40 repeat-like"/>
    <property type="match status" value="1"/>
</dbReference>
<gene>
    <name evidence="4" type="ORF">O9G_002831</name>
    <name evidence="5" type="ORF">ROZALSC1DRAFT_28325</name>
</gene>
<dbReference type="PROSITE" id="PS50082">
    <property type="entry name" value="WD_REPEATS_2"/>
    <property type="match status" value="1"/>
</dbReference>
<feature type="repeat" description="WD" evidence="3">
    <location>
        <begin position="231"/>
        <end position="265"/>
    </location>
</feature>
<dbReference type="Proteomes" id="UP000030755">
    <property type="component" value="Unassembled WGS sequence"/>
</dbReference>
<reference evidence="5" key="3">
    <citation type="submission" date="2018-08" db="EMBL/GenBank/DDBJ databases">
        <title>Leveraging single-cell genomics to expand the Fungal Tree of Life.</title>
        <authorList>
            <consortium name="DOE Joint Genome Institute"/>
            <person name="Ahrendt S.R."/>
            <person name="Quandt C.A."/>
            <person name="Ciobanu D."/>
            <person name="Clum A."/>
            <person name="Salamov A."/>
            <person name="Andreopoulos B."/>
            <person name="Cheng J.-F."/>
            <person name="Woyke T."/>
            <person name="Pelin A."/>
            <person name="Henrissat B."/>
            <person name="Reynolds N."/>
            <person name="Benny G.L."/>
            <person name="Smith M.E."/>
            <person name="James T.Y."/>
            <person name="Grigoriev I.V."/>
        </authorList>
    </citation>
    <scope>NUCLEOTIDE SEQUENCE</scope>
    <source>
        <strain evidence="5">CSF55</strain>
    </source>
</reference>
<dbReference type="InterPro" id="IPR001680">
    <property type="entry name" value="WD40_rpt"/>
</dbReference>
<dbReference type="InterPro" id="IPR036322">
    <property type="entry name" value="WD40_repeat_dom_sf"/>
</dbReference>
<dbReference type="OrthoDB" id="10262475at2759"/>
<dbReference type="AlphaFoldDB" id="A0A075ARP6"/>
<keyword evidence="2" id="KW-0677">Repeat</keyword>
<keyword evidence="1 3" id="KW-0853">WD repeat</keyword>